<dbReference type="EMBL" id="CAJOBZ010000024">
    <property type="protein sequence ID" value="CAF4872993.1"/>
    <property type="molecule type" value="Genomic_DNA"/>
</dbReference>
<proteinExistence type="predicted"/>
<keyword evidence="2" id="KW-1185">Reference proteome</keyword>
<organism evidence="1 2">
    <name type="scientific">Pieris macdunnoughi</name>
    <dbReference type="NCBI Taxonomy" id="345717"/>
    <lineage>
        <taxon>Eukaryota</taxon>
        <taxon>Metazoa</taxon>
        <taxon>Ecdysozoa</taxon>
        <taxon>Arthropoda</taxon>
        <taxon>Hexapoda</taxon>
        <taxon>Insecta</taxon>
        <taxon>Pterygota</taxon>
        <taxon>Neoptera</taxon>
        <taxon>Endopterygota</taxon>
        <taxon>Lepidoptera</taxon>
        <taxon>Glossata</taxon>
        <taxon>Ditrysia</taxon>
        <taxon>Papilionoidea</taxon>
        <taxon>Pieridae</taxon>
        <taxon>Pierinae</taxon>
        <taxon>Pieris</taxon>
    </lineage>
</organism>
<dbReference type="AlphaFoldDB" id="A0A821TMR2"/>
<gene>
    <name evidence="1" type="ORF">PMACD_LOCUS8929</name>
</gene>
<evidence type="ECO:0000313" key="1">
    <source>
        <dbReference type="EMBL" id="CAF4872993.1"/>
    </source>
</evidence>
<name>A0A821TMR2_9NEOP</name>
<protein>
    <submittedName>
        <fullName evidence="1">Uncharacterized protein</fullName>
    </submittedName>
</protein>
<dbReference type="Gene3D" id="3.40.50.720">
    <property type="entry name" value="NAD(P)-binding Rossmann-like Domain"/>
    <property type="match status" value="1"/>
</dbReference>
<evidence type="ECO:0000313" key="2">
    <source>
        <dbReference type="Proteomes" id="UP000663880"/>
    </source>
</evidence>
<comment type="caution">
    <text evidence="1">The sequence shown here is derived from an EMBL/GenBank/DDBJ whole genome shotgun (WGS) entry which is preliminary data.</text>
</comment>
<dbReference type="OrthoDB" id="9930022at2759"/>
<dbReference type="Proteomes" id="UP000663880">
    <property type="component" value="Unassembled WGS sequence"/>
</dbReference>
<sequence>MVLKLQESQSMVSKYLAAMEDLIKISTYVAQCLEFGNSSHDFWKIKKERKFVNVVLYVTNVHYRATAPRRAALELRPGALVTDRLPSPLWAVFTVSFYSLRVLRWLTGHGWHCDWFESRHRLSDGLDTLRHLVEGGQLSPVLDKVYFPQDFEAALAHACSDEAVGTTVIRFP</sequence>
<dbReference type="Gene3D" id="3.90.180.10">
    <property type="entry name" value="Medium-chain alcohol dehydrogenases, catalytic domain"/>
    <property type="match status" value="1"/>
</dbReference>
<reference evidence="1" key="1">
    <citation type="submission" date="2021-02" db="EMBL/GenBank/DDBJ databases">
        <authorList>
            <person name="Steward A R."/>
        </authorList>
    </citation>
    <scope>NUCLEOTIDE SEQUENCE</scope>
</reference>
<accession>A0A821TMR2</accession>